<evidence type="ECO:0000256" key="3">
    <source>
        <dbReference type="SAM" id="MobiDB-lite"/>
    </source>
</evidence>
<organism evidence="5 6">
    <name type="scientific">Cyclotella cryptica</name>
    <dbReference type="NCBI Taxonomy" id="29204"/>
    <lineage>
        <taxon>Eukaryota</taxon>
        <taxon>Sar</taxon>
        <taxon>Stramenopiles</taxon>
        <taxon>Ochrophyta</taxon>
        <taxon>Bacillariophyta</taxon>
        <taxon>Coscinodiscophyceae</taxon>
        <taxon>Thalassiosirophycidae</taxon>
        <taxon>Stephanodiscales</taxon>
        <taxon>Stephanodiscaceae</taxon>
        <taxon>Cyclotella</taxon>
    </lineage>
</organism>
<keyword evidence="2" id="KW-0175">Coiled coil</keyword>
<evidence type="ECO:0000313" key="5">
    <source>
        <dbReference type="EMBL" id="KAL3801810.1"/>
    </source>
</evidence>
<dbReference type="InterPro" id="IPR036641">
    <property type="entry name" value="HPT_dom_sf"/>
</dbReference>
<feature type="region of interest" description="Disordered" evidence="3">
    <location>
        <begin position="1"/>
        <end position="79"/>
    </location>
</feature>
<protein>
    <recommendedName>
        <fullName evidence="4">HPt domain-containing protein</fullName>
    </recommendedName>
</protein>
<feature type="domain" description="HPt" evidence="4">
    <location>
        <begin position="97"/>
        <end position="207"/>
    </location>
</feature>
<evidence type="ECO:0000259" key="4">
    <source>
        <dbReference type="PROSITE" id="PS50894"/>
    </source>
</evidence>
<dbReference type="Proteomes" id="UP001516023">
    <property type="component" value="Unassembled WGS sequence"/>
</dbReference>
<sequence>RSRTTYFKRTHECLLASSDRPTPTYNTTRTSQEPQKNPKAGCNCSSPRSSRAPTLTNPYQNLSRQSSHPNKMSSSGPGSEFAHVIDWEEAMEQCGDDEDFLRELLSDLRGEVDAQVVKINEVLSSPLNDQSFFLIMRASHVIKGASSNLMCQQLRECATNLEQAAAGANDISREDRAALEAEAVKVREKHAELTKAVENYHEMLNAVEI</sequence>
<feature type="non-terminal residue" evidence="5">
    <location>
        <position position="1"/>
    </location>
</feature>
<keyword evidence="6" id="KW-1185">Reference proteome</keyword>
<dbReference type="InterPro" id="IPR008207">
    <property type="entry name" value="Sig_transdc_His_kin_Hpt_dom"/>
</dbReference>
<dbReference type="EMBL" id="JABMIG020000024">
    <property type="protein sequence ID" value="KAL3801810.1"/>
    <property type="molecule type" value="Genomic_DNA"/>
</dbReference>
<proteinExistence type="predicted"/>
<evidence type="ECO:0000256" key="1">
    <source>
        <dbReference type="PROSITE-ProRule" id="PRU00110"/>
    </source>
</evidence>
<keyword evidence="1" id="KW-0597">Phosphoprotein</keyword>
<dbReference type="Gene3D" id="1.20.120.160">
    <property type="entry name" value="HPT domain"/>
    <property type="match status" value="1"/>
</dbReference>
<feature type="modified residue" description="Phosphohistidine" evidence="1">
    <location>
        <position position="140"/>
    </location>
</feature>
<feature type="coiled-coil region" evidence="2">
    <location>
        <begin position="169"/>
        <end position="196"/>
    </location>
</feature>
<dbReference type="PROSITE" id="PS50894">
    <property type="entry name" value="HPT"/>
    <property type="match status" value="1"/>
</dbReference>
<dbReference type="Pfam" id="PF01627">
    <property type="entry name" value="Hpt"/>
    <property type="match status" value="1"/>
</dbReference>
<evidence type="ECO:0000313" key="6">
    <source>
        <dbReference type="Proteomes" id="UP001516023"/>
    </source>
</evidence>
<reference evidence="5 6" key="1">
    <citation type="journal article" date="2020" name="G3 (Bethesda)">
        <title>Improved Reference Genome for Cyclotella cryptica CCMP332, a Model for Cell Wall Morphogenesis, Salinity Adaptation, and Lipid Production in Diatoms (Bacillariophyta).</title>
        <authorList>
            <person name="Roberts W.R."/>
            <person name="Downey K.M."/>
            <person name="Ruck E.C."/>
            <person name="Traller J.C."/>
            <person name="Alverson A.J."/>
        </authorList>
    </citation>
    <scope>NUCLEOTIDE SEQUENCE [LARGE SCALE GENOMIC DNA]</scope>
    <source>
        <strain evidence="5 6">CCMP332</strain>
    </source>
</reference>
<dbReference type="AlphaFoldDB" id="A0ABD3QUW9"/>
<feature type="compositionally biased region" description="Polar residues" evidence="3">
    <location>
        <begin position="43"/>
        <end position="77"/>
    </location>
</feature>
<dbReference type="SUPFAM" id="SSF47226">
    <property type="entry name" value="Histidine-containing phosphotransfer domain, HPT domain"/>
    <property type="match status" value="1"/>
</dbReference>
<accession>A0ABD3QUW9</accession>
<comment type="caution">
    <text evidence="5">The sequence shown here is derived from an EMBL/GenBank/DDBJ whole genome shotgun (WGS) entry which is preliminary data.</text>
</comment>
<evidence type="ECO:0000256" key="2">
    <source>
        <dbReference type="SAM" id="Coils"/>
    </source>
</evidence>
<name>A0ABD3QUW9_9STRA</name>
<gene>
    <name evidence="5" type="ORF">HJC23_001206</name>
</gene>
<feature type="compositionally biased region" description="Polar residues" evidence="3">
    <location>
        <begin position="19"/>
        <end position="35"/>
    </location>
</feature>